<dbReference type="HOGENOM" id="CLU_430228_0_0_1"/>
<reference evidence="3" key="2">
    <citation type="submission" date="2015-01" db="EMBL/GenBank/DDBJ databases">
        <title>Evolutionary Origins and Diversification of the Mycorrhizal Mutualists.</title>
        <authorList>
            <consortium name="DOE Joint Genome Institute"/>
            <consortium name="Mycorrhizal Genomics Consortium"/>
            <person name="Kohler A."/>
            <person name="Kuo A."/>
            <person name="Nagy L.G."/>
            <person name="Floudas D."/>
            <person name="Copeland A."/>
            <person name="Barry K.W."/>
            <person name="Cichocki N."/>
            <person name="Veneault-Fourrey C."/>
            <person name="LaButti K."/>
            <person name="Lindquist E.A."/>
            <person name="Lipzen A."/>
            <person name="Lundell T."/>
            <person name="Morin E."/>
            <person name="Murat C."/>
            <person name="Riley R."/>
            <person name="Ohm R."/>
            <person name="Sun H."/>
            <person name="Tunlid A."/>
            <person name="Henrissat B."/>
            <person name="Grigoriev I.V."/>
            <person name="Hibbett D.S."/>
            <person name="Martin F."/>
        </authorList>
    </citation>
    <scope>NUCLEOTIDE SEQUENCE [LARGE SCALE GENOMIC DNA]</scope>
    <source>
        <strain evidence="3">h7</strain>
    </source>
</reference>
<feature type="compositionally biased region" description="Basic and acidic residues" evidence="1">
    <location>
        <begin position="624"/>
        <end position="636"/>
    </location>
</feature>
<protein>
    <submittedName>
        <fullName evidence="2">Uncharacterized protein</fullName>
    </submittedName>
</protein>
<dbReference type="EMBL" id="KN831803">
    <property type="protein sequence ID" value="KIM36712.1"/>
    <property type="molecule type" value="Genomic_DNA"/>
</dbReference>
<organism evidence="2 3">
    <name type="scientific">Hebeloma cylindrosporum</name>
    <dbReference type="NCBI Taxonomy" id="76867"/>
    <lineage>
        <taxon>Eukaryota</taxon>
        <taxon>Fungi</taxon>
        <taxon>Dikarya</taxon>
        <taxon>Basidiomycota</taxon>
        <taxon>Agaricomycotina</taxon>
        <taxon>Agaricomycetes</taxon>
        <taxon>Agaricomycetidae</taxon>
        <taxon>Agaricales</taxon>
        <taxon>Agaricineae</taxon>
        <taxon>Hymenogastraceae</taxon>
        <taxon>Hebeloma</taxon>
    </lineage>
</organism>
<evidence type="ECO:0000256" key="1">
    <source>
        <dbReference type="SAM" id="MobiDB-lite"/>
    </source>
</evidence>
<feature type="compositionally biased region" description="Polar residues" evidence="1">
    <location>
        <begin position="598"/>
        <end position="608"/>
    </location>
</feature>
<keyword evidence="3" id="KW-1185">Reference proteome</keyword>
<dbReference type="AlphaFoldDB" id="A0A0C2Y6Q9"/>
<evidence type="ECO:0000313" key="2">
    <source>
        <dbReference type="EMBL" id="KIM36712.1"/>
    </source>
</evidence>
<name>A0A0C2Y6Q9_HEBCY</name>
<dbReference type="OrthoDB" id="3222453at2759"/>
<sequence length="636" mass="69430">MPPSDLIAPPNSGSESTRRYVEVPDGGQFFAGADHTTINGGEFTTVRNSGPLTINNSFNVQLHLSGSIPVSQEHLTTLAGHVGTGARSVSGIETGIQPLSNAAQSEQQASPSTNSLVETFRSPGSMNPDFREWAASRFYQTLLPFGYGLPIWDPVPNVELPISYRRKGVSIGDVGLITDIGSFKYLFNITYPIDHPVNSMDLPRDLFSPSPLRSREIRVAANHTRFKPLESTGIDVINCEDGSGVLFKSSSSSASKGGLVVFPLGFKLYDLWNEDPFLQQLLDNVLKWYSYAISQIGPRARNGDLCQVTGCHCCKACGLAAFEMPDSGGFIDFNFGTNPEVEEFETFRWRHMLGTSLKAHKSHPEVADILELRGDEPSEQGRIYENLCTFVRSLNARVRGDVWDDLQRNSDSRYGCHVPQVEGEGASSNLANESSNDVDSTEPAMSTPSNTINKYLLDAKRDAKVAITSDKQWISVLKEDDTQFPRSEELIERILDNYSIKLEGEVVFLHQKTPNLRPAAKHPLPHVMASEQKTSPTGAGEHGPEKAPQALRLPNFSRPFDPPAISTASSKSDRHFGKLVESPDSDTSTLDSEECATPPSSVGSQSLGGSAKVGSRGAFTGRTESSDAMREPPLHR</sequence>
<feature type="region of interest" description="Disordered" evidence="1">
    <location>
        <begin position="530"/>
        <end position="636"/>
    </location>
</feature>
<reference evidence="2 3" key="1">
    <citation type="submission" date="2014-04" db="EMBL/GenBank/DDBJ databases">
        <authorList>
            <consortium name="DOE Joint Genome Institute"/>
            <person name="Kuo A."/>
            <person name="Gay G."/>
            <person name="Dore J."/>
            <person name="Kohler A."/>
            <person name="Nagy L.G."/>
            <person name="Floudas D."/>
            <person name="Copeland A."/>
            <person name="Barry K.W."/>
            <person name="Cichocki N."/>
            <person name="Veneault-Fourrey C."/>
            <person name="LaButti K."/>
            <person name="Lindquist E.A."/>
            <person name="Lipzen A."/>
            <person name="Lundell T."/>
            <person name="Morin E."/>
            <person name="Murat C."/>
            <person name="Sun H."/>
            <person name="Tunlid A."/>
            <person name="Henrissat B."/>
            <person name="Grigoriev I.V."/>
            <person name="Hibbett D.S."/>
            <person name="Martin F."/>
            <person name="Nordberg H.P."/>
            <person name="Cantor M.N."/>
            <person name="Hua S.X."/>
        </authorList>
    </citation>
    <scope>NUCLEOTIDE SEQUENCE [LARGE SCALE GENOMIC DNA]</scope>
    <source>
        <strain evidence="3">h7</strain>
    </source>
</reference>
<feature type="compositionally biased region" description="Polar residues" evidence="1">
    <location>
        <begin position="426"/>
        <end position="449"/>
    </location>
</feature>
<evidence type="ECO:0000313" key="3">
    <source>
        <dbReference type="Proteomes" id="UP000053424"/>
    </source>
</evidence>
<feature type="region of interest" description="Disordered" evidence="1">
    <location>
        <begin position="418"/>
        <end position="449"/>
    </location>
</feature>
<accession>A0A0C2Y6Q9</accession>
<dbReference type="Proteomes" id="UP000053424">
    <property type="component" value="Unassembled WGS sequence"/>
</dbReference>
<gene>
    <name evidence="2" type="ORF">M413DRAFT_449049</name>
</gene>
<proteinExistence type="predicted"/>